<evidence type="ECO:0000313" key="2">
    <source>
        <dbReference type="EMBL" id="SHE33796.1"/>
    </source>
</evidence>
<organism evidence="2 3">
    <name type="scientific">Cnuella takakiae</name>
    <dbReference type="NCBI Taxonomy" id="1302690"/>
    <lineage>
        <taxon>Bacteria</taxon>
        <taxon>Pseudomonadati</taxon>
        <taxon>Bacteroidota</taxon>
        <taxon>Chitinophagia</taxon>
        <taxon>Chitinophagales</taxon>
        <taxon>Chitinophagaceae</taxon>
        <taxon>Cnuella</taxon>
    </lineage>
</organism>
<dbReference type="Pfam" id="PF03713">
    <property type="entry name" value="DUF305"/>
    <property type="match status" value="1"/>
</dbReference>
<dbReference type="InterPro" id="IPR005183">
    <property type="entry name" value="DUF305_CopM-like"/>
</dbReference>
<dbReference type="Gene3D" id="1.20.1260.10">
    <property type="match status" value="2"/>
</dbReference>
<feature type="domain" description="DUF305" evidence="1">
    <location>
        <begin position="24"/>
        <end position="162"/>
    </location>
</feature>
<dbReference type="PANTHER" id="PTHR36933:SF1">
    <property type="entry name" value="SLL0788 PROTEIN"/>
    <property type="match status" value="1"/>
</dbReference>
<reference evidence="2 3" key="1">
    <citation type="submission" date="2016-11" db="EMBL/GenBank/DDBJ databases">
        <authorList>
            <person name="Jaros S."/>
            <person name="Januszkiewicz K."/>
            <person name="Wedrychowicz H."/>
        </authorList>
    </citation>
    <scope>NUCLEOTIDE SEQUENCE [LARGE SCALE GENOMIC DNA]</scope>
    <source>
        <strain evidence="2 3">DSM 26897</strain>
    </source>
</reference>
<dbReference type="InterPro" id="IPR012347">
    <property type="entry name" value="Ferritin-like"/>
</dbReference>
<proteinExistence type="predicted"/>
<dbReference type="Proteomes" id="UP000184368">
    <property type="component" value="Unassembled WGS sequence"/>
</dbReference>
<gene>
    <name evidence="2" type="ORF">SAMN05444008_101184</name>
</gene>
<dbReference type="EMBL" id="FQUO01000001">
    <property type="protein sequence ID" value="SHE33796.1"/>
    <property type="molecule type" value="Genomic_DNA"/>
</dbReference>
<dbReference type="AlphaFoldDB" id="A0A1M4SNM5"/>
<accession>A0A1M4SNM5</accession>
<dbReference type="PANTHER" id="PTHR36933">
    <property type="entry name" value="SLL0788 PROTEIN"/>
    <property type="match status" value="1"/>
</dbReference>
<evidence type="ECO:0000259" key="1">
    <source>
        <dbReference type="Pfam" id="PF03713"/>
    </source>
</evidence>
<name>A0A1M4SNM5_9BACT</name>
<keyword evidence="3" id="KW-1185">Reference proteome</keyword>
<evidence type="ECO:0000313" key="3">
    <source>
        <dbReference type="Proteomes" id="UP000184368"/>
    </source>
</evidence>
<sequence length="171" mass="19495">MLLAQATNNMLDSLRLNTYTGNTDLDFLHILKKHQLAALEMYQTVMSKGESVELKTIAQNISDHLKMDMDLLDKQVANTNVQEKSDFSEKALMLLDSLTVNGLSMHGAYLDLDFATMMMQHHQNAIALATLYRKYGKNKKLLQFTQKMIAAHKSDITRLRNWKTKNYPGVS</sequence>
<dbReference type="STRING" id="1302690.BUE76_23800"/>
<protein>
    <submittedName>
        <fullName evidence="2">Uncharacterized conserved protein, DUF305 family</fullName>
    </submittedName>
</protein>